<dbReference type="AlphaFoldDB" id="A0AAD5KD32"/>
<feature type="compositionally biased region" description="Basic and acidic residues" evidence="1">
    <location>
        <begin position="79"/>
        <end position="108"/>
    </location>
</feature>
<dbReference type="Proteomes" id="UP000820818">
    <property type="component" value="Unassembled WGS sequence"/>
</dbReference>
<evidence type="ECO:0000313" key="3">
    <source>
        <dbReference type="Proteomes" id="UP000820818"/>
    </source>
</evidence>
<name>A0AAD5KD32_9CRUS</name>
<gene>
    <name evidence="2" type="ORF">GHT06_006838</name>
</gene>
<accession>A0AAD5KD32</accession>
<comment type="caution">
    <text evidence="2">The sequence shown here is derived from an EMBL/GenBank/DDBJ whole genome shotgun (WGS) entry which is preliminary data.</text>
</comment>
<reference evidence="2" key="1">
    <citation type="submission" date="2022-05" db="EMBL/GenBank/DDBJ databases">
        <title>A multi-omics perspective on studying reproductive biology in Daphnia sinensis.</title>
        <authorList>
            <person name="Jia J."/>
        </authorList>
    </citation>
    <scope>NUCLEOTIDE SEQUENCE</scope>
    <source>
        <strain evidence="2">WSL</strain>
    </source>
</reference>
<dbReference type="EMBL" id="WJBH02000350">
    <property type="protein sequence ID" value="KAI9549189.1"/>
    <property type="molecule type" value="Genomic_DNA"/>
</dbReference>
<keyword evidence="3" id="KW-1185">Reference proteome</keyword>
<feature type="compositionally biased region" description="Polar residues" evidence="1">
    <location>
        <begin position="151"/>
        <end position="165"/>
    </location>
</feature>
<feature type="region of interest" description="Disordered" evidence="1">
    <location>
        <begin position="131"/>
        <end position="165"/>
    </location>
</feature>
<feature type="region of interest" description="Disordered" evidence="1">
    <location>
        <begin position="1"/>
        <end position="108"/>
    </location>
</feature>
<proteinExistence type="predicted"/>
<protein>
    <submittedName>
        <fullName evidence="2">Uncharacterized protein</fullName>
    </submittedName>
</protein>
<evidence type="ECO:0000256" key="1">
    <source>
        <dbReference type="SAM" id="MobiDB-lite"/>
    </source>
</evidence>
<sequence>MVEMLLEESLPREVPDQAQFQSDSEPQGEEFEDAQGYQDSGNPEAESGASEGAVGPIAARKQYEEAREVGNKGGVNARTRREAEERQVGRVIDRDQGSRSRQAEFDDHESLIPQVTVSSVQEGTGVKAVAAEAETIEGDQVSQSQRRKSGDPNSSETVTWTVFRQ</sequence>
<evidence type="ECO:0000313" key="2">
    <source>
        <dbReference type="EMBL" id="KAI9549189.1"/>
    </source>
</evidence>
<organism evidence="2 3">
    <name type="scientific">Daphnia sinensis</name>
    <dbReference type="NCBI Taxonomy" id="1820382"/>
    <lineage>
        <taxon>Eukaryota</taxon>
        <taxon>Metazoa</taxon>
        <taxon>Ecdysozoa</taxon>
        <taxon>Arthropoda</taxon>
        <taxon>Crustacea</taxon>
        <taxon>Branchiopoda</taxon>
        <taxon>Diplostraca</taxon>
        <taxon>Cladocera</taxon>
        <taxon>Anomopoda</taxon>
        <taxon>Daphniidae</taxon>
        <taxon>Daphnia</taxon>
        <taxon>Daphnia similis group</taxon>
    </lineage>
</organism>
<feature type="compositionally biased region" description="Basic and acidic residues" evidence="1">
    <location>
        <begin position="61"/>
        <end position="70"/>
    </location>
</feature>